<accession>A0AA43U003</accession>
<feature type="coiled-coil region" evidence="4">
    <location>
        <begin position="243"/>
        <end position="270"/>
    </location>
</feature>
<feature type="repeat" description="ANK" evidence="3">
    <location>
        <begin position="1151"/>
        <end position="1183"/>
    </location>
</feature>
<dbReference type="Pfam" id="PF24883">
    <property type="entry name" value="NPHP3_N"/>
    <property type="match status" value="1"/>
</dbReference>
<dbReference type="PANTHER" id="PTHR24198:SF165">
    <property type="entry name" value="ANKYRIN REPEAT-CONTAINING PROTEIN-RELATED"/>
    <property type="match status" value="1"/>
</dbReference>
<organism evidence="8 9">
    <name type="scientific">Ramalina farinacea</name>
    <dbReference type="NCBI Taxonomy" id="258253"/>
    <lineage>
        <taxon>Eukaryota</taxon>
        <taxon>Fungi</taxon>
        <taxon>Dikarya</taxon>
        <taxon>Ascomycota</taxon>
        <taxon>Pezizomycotina</taxon>
        <taxon>Lecanoromycetes</taxon>
        <taxon>OSLEUM clade</taxon>
        <taxon>Lecanoromycetidae</taxon>
        <taxon>Lecanorales</taxon>
        <taxon>Lecanorineae</taxon>
        <taxon>Ramalinaceae</taxon>
        <taxon>Ramalina</taxon>
    </lineage>
</organism>
<dbReference type="InterPro" id="IPR002110">
    <property type="entry name" value="Ankyrin_rpt"/>
</dbReference>
<sequence length="1618" mass="182558">MPRLHRSDLKFWSSSKDSLDTEDSEDADYERIEMPQAAEPSEPLSLLNDDGAVQSEWDKAWTQLQAEEKWVPPSDFHPNTSNSLSTVKELREEVTKKSRQSVENQSGIHLTNGKTVKFRDMYDKIVDYAQNFEVLGDLFVQADPGYAALPWACIRFGISVFASESETWARMLEGTDAISHVIAQYTSMENTYAKIKSVQGNELRSALNRLYKVILRHQMLAITYFDSERKGIRALIGMNPVSANGIKNLLENVEKERSRVQNAIGLVNAEVTKLGFDNVIARTDQVEQSQKDQATITREGILALSQNIGAAFRDQKDSTSDQLKAADERQESRAKWVVESLRQWQEPLSEMNTKLEEDRKRDRREELLKIRAWCSIAEPDENLDDALEKRPMSLGWWLLEYPAFEQWETSQKSSMLWTYGFAGTGKTGLVCRAIEHIDKRMENDQDHGRLAFFFCANDIAGSHRGDSYFRSDPEEVLRSIISQVSISTHQRSIEPSLEVKWHEFGLGSDRQRQLNYEDCIQILVQIARKVPITIVLDAFDELDQTKSPRLLEALKKVMHAAAKSVKIFISTRSFPAIEKELVTNQAIEVNKENNGKDVEAFIRKNLQERVDNKTLLKGEISPDLKSSIETTLTRRAGSMFLYASLLLKQLCDPSREDDEESIRKKLDDLPKSLKDVYTNVLDDIHDKNDSSKSRQIAQNTFKWLLSRQGPLDTSSFLEAIAPSQGEASLDDVIRACRTLVVQQKGVFEFAHYSVREHMITMEEYSASRCNVAVTCSCLKVLNVAYGPRRPREEMSEGQKSFSRYATQFWPLHFERMKYEDMDGEKTGLNEMLRQFLLQSRGQIDGYVEWLDNAQKLVTDQMKDQVFLWLKLEQLRAPAKEKPSPLFAACVFGFPNIIGKFGRTVDGLNRYNGTGQSALSLAIENNKLDVVKTLLTRRYPAEINLLNIKAVWQFESWDDESTTEKQEDPKLAKYQVPNHPVLYASALQAAAANGRIQIAEYLITQGAHIDLVAGYYGSPLQAAAQNGHDGMVALLLRNGAEPNSQGGYYGNALQAAAAKGHINIINMLLEHKPPASIDVPGGKHGSALMAAVCSGNSEVVWTLLEEKADPDIRTRKSRTPLGRAAALGPGHREIVSLLLESGAGVLLHPRNGALHPLHLAAMHGMVDLAKYCLDNGSSIEMTTTEGPKHRPPQGMVQFFDFPNEMTPLTLACSEGRLDMVDFLLDRGANFDRPRHTTLWVAAHQGQYAVAKRLIERYRACHNEEQLNKYLNQRPPQNGSGHPMIFVAVMRGNVDLCRLLLESGTRYESNWYEASPLLATATYHNPAVAQFLFDHAASTGLDLRIEAKAKNGRNAVIEACDLNEPEILRLLFSHSAAYHYPAGRGKTALDVCCHHDNEKLAITSLLMSHASEDPDKARFTSFLNARMGDGRMGDGRTALSFCAEHDNHQTMDLLLNTYNADYTIPGGAGFTPLHWCLFRNKKSSVHTLLEHASKDPTDNGQRFRRFLNHQGHSNGASALRDACTQGFSHFVDLLCNKYGATYDHYDNEKLSPLHHAVRSRKPECVRLLLEYAKKDPDQGRMKRWLEARNFRDKTAWGIADERNFPWIRQMLRDAGADEVK</sequence>
<dbReference type="InterPro" id="IPR056884">
    <property type="entry name" value="NPHP3-like_N"/>
</dbReference>
<name>A0AA43U003_9LECA</name>
<keyword evidence="9" id="KW-1185">Reference proteome</keyword>
<dbReference type="SUPFAM" id="SSF48403">
    <property type="entry name" value="Ankyrin repeat"/>
    <property type="match status" value="3"/>
</dbReference>
<evidence type="ECO:0000256" key="1">
    <source>
        <dbReference type="ARBA" id="ARBA00022737"/>
    </source>
</evidence>
<dbReference type="PANTHER" id="PTHR24198">
    <property type="entry name" value="ANKYRIN REPEAT AND PROTEIN KINASE DOMAIN-CONTAINING PROTEIN"/>
    <property type="match status" value="1"/>
</dbReference>
<feature type="repeat" description="ANK" evidence="3">
    <location>
        <begin position="1202"/>
        <end position="1234"/>
    </location>
</feature>
<keyword evidence="2 3" id="KW-0040">ANK repeat</keyword>
<dbReference type="PROSITE" id="PS50088">
    <property type="entry name" value="ANK_REPEAT"/>
    <property type="match status" value="4"/>
</dbReference>
<dbReference type="Proteomes" id="UP001161017">
    <property type="component" value="Unassembled WGS sequence"/>
</dbReference>
<evidence type="ECO:0000259" key="6">
    <source>
        <dbReference type="Pfam" id="PF24809"/>
    </source>
</evidence>
<dbReference type="Pfam" id="PF24809">
    <property type="entry name" value="DUF7708"/>
    <property type="match status" value="1"/>
</dbReference>
<dbReference type="EMBL" id="JAPUFD010000018">
    <property type="protein sequence ID" value="MDI1492375.1"/>
    <property type="molecule type" value="Genomic_DNA"/>
</dbReference>
<evidence type="ECO:0000313" key="8">
    <source>
        <dbReference type="EMBL" id="MDI1492375.1"/>
    </source>
</evidence>
<feature type="region of interest" description="Disordered" evidence="5">
    <location>
        <begin position="1"/>
        <end position="48"/>
    </location>
</feature>
<dbReference type="SMART" id="SM00248">
    <property type="entry name" value="ANK"/>
    <property type="match status" value="17"/>
</dbReference>
<keyword evidence="4" id="KW-0175">Coiled coil</keyword>
<dbReference type="PROSITE" id="PS50297">
    <property type="entry name" value="ANK_REP_REGION"/>
    <property type="match status" value="2"/>
</dbReference>
<dbReference type="Pfam" id="PF12796">
    <property type="entry name" value="Ank_2"/>
    <property type="match status" value="4"/>
</dbReference>
<comment type="caution">
    <text evidence="8">The sequence shown here is derived from an EMBL/GenBank/DDBJ whole genome shotgun (WGS) entry which is preliminary data.</text>
</comment>
<evidence type="ECO:0000313" key="9">
    <source>
        <dbReference type="Proteomes" id="UP001161017"/>
    </source>
</evidence>
<keyword evidence="1" id="KW-0677">Repeat</keyword>
<feature type="domain" description="DUF7708" evidence="6">
    <location>
        <begin position="125"/>
        <end position="262"/>
    </location>
</feature>
<reference evidence="8" key="1">
    <citation type="journal article" date="2023" name="Genome Biol. Evol.">
        <title>First Whole Genome Sequence and Flow Cytometry Genome Size Data for the Lichen-Forming Fungus Ramalina farinacea (Ascomycota).</title>
        <authorList>
            <person name="Llewellyn T."/>
            <person name="Mian S."/>
            <person name="Hill R."/>
            <person name="Leitch I.J."/>
            <person name="Gaya E."/>
        </authorList>
    </citation>
    <scope>NUCLEOTIDE SEQUENCE</scope>
    <source>
        <strain evidence="8">LIQ254RAFAR</strain>
    </source>
</reference>
<dbReference type="Gene3D" id="3.40.50.300">
    <property type="entry name" value="P-loop containing nucleotide triphosphate hydrolases"/>
    <property type="match status" value="1"/>
</dbReference>
<evidence type="ECO:0000259" key="7">
    <source>
        <dbReference type="Pfam" id="PF24883"/>
    </source>
</evidence>
<feature type="repeat" description="ANK" evidence="3">
    <location>
        <begin position="1014"/>
        <end position="1046"/>
    </location>
</feature>
<dbReference type="InterPro" id="IPR056125">
    <property type="entry name" value="DUF7708"/>
</dbReference>
<evidence type="ECO:0000256" key="4">
    <source>
        <dbReference type="SAM" id="Coils"/>
    </source>
</evidence>
<dbReference type="Gene3D" id="1.25.40.20">
    <property type="entry name" value="Ankyrin repeat-containing domain"/>
    <property type="match status" value="3"/>
</dbReference>
<feature type="domain" description="Nephrocystin 3-like N-terminal" evidence="7">
    <location>
        <begin position="396"/>
        <end position="572"/>
    </location>
</feature>
<dbReference type="SUPFAM" id="SSF52540">
    <property type="entry name" value="P-loop containing nucleoside triphosphate hydrolases"/>
    <property type="match status" value="1"/>
</dbReference>
<evidence type="ECO:0000256" key="5">
    <source>
        <dbReference type="SAM" id="MobiDB-lite"/>
    </source>
</evidence>
<dbReference type="Pfam" id="PF00023">
    <property type="entry name" value="Ank"/>
    <property type="match status" value="1"/>
</dbReference>
<proteinExistence type="predicted"/>
<evidence type="ECO:0008006" key="10">
    <source>
        <dbReference type="Google" id="ProtNLM"/>
    </source>
</evidence>
<dbReference type="InterPro" id="IPR027417">
    <property type="entry name" value="P-loop_NTPase"/>
</dbReference>
<gene>
    <name evidence="8" type="ORF">OHK93_003589</name>
</gene>
<protein>
    <recommendedName>
        <fullName evidence="10">NACHT domain-containing protein</fullName>
    </recommendedName>
</protein>
<dbReference type="InterPro" id="IPR036770">
    <property type="entry name" value="Ankyrin_rpt-contain_sf"/>
</dbReference>
<evidence type="ECO:0000256" key="2">
    <source>
        <dbReference type="ARBA" id="ARBA00023043"/>
    </source>
</evidence>
<evidence type="ECO:0000256" key="3">
    <source>
        <dbReference type="PROSITE-ProRule" id="PRU00023"/>
    </source>
</evidence>
<feature type="repeat" description="ANK" evidence="3">
    <location>
        <begin position="981"/>
        <end position="1013"/>
    </location>
</feature>